<dbReference type="GO" id="GO:0046872">
    <property type="term" value="F:metal ion binding"/>
    <property type="evidence" value="ECO:0007669"/>
    <property type="project" value="UniProtKB-KW"/>
</dbReference>
<name>A0A1G8Y9U2_9BACI</name>
<accession>A0A1G8Y9U2</accession>
<gene>
    <name evidence="8" type="ORF">SAMN05216243_1496</name>
</gene>
<keyword evidence="3" id="KW-0479">Metal-binding</keyword>
<comment type="cofactor">
    <cofactor evidence="1">
        <name>Mg(2+)</name>
        <dbReference type="ChEBI" id="CHEBI:18420"/>
    </cofactor>
</comment>
<dbReference type="Gene3D" id="3.40.50.450">
    <property type="match status" value="1"/>
</dbReference>
<protein>
    <submittedName>
        <fullName evidence="8">6-phosphofructokinase 1</fullName>
    </submittedName>
</protein>
<evidence type="ECO:0000256" key="1">
    <source>
        <dbReference type="ARBA" id="ARBA00001946"/>
    </source>
</evidence>
<dbReference type="Proteomes" id="UP000198694">
    <property type="component" value="Unassembled WGS sequence"/>
</dbReference>
<keyword evidence="9" id="KW-1185">Reference proteome</keyword>
<dbReference type="GO" id="GO:0003872">
    <property type="term" value="F:6-phosphofructokinase activity"/>
    <property type="evidence" value="ECO:0007669"/>
    <property type="project" value="InterPro"/>
</dbReference>
<sequence>MKIAIINFELAPAGVNQLLHKVVAELLENHTVTGVRMDQNDSGPSFVNFKKENFASTPFHFKNMLQLSLLQSEIDAYQSLTEFDAVIVVGPEQALQWIQAQETKGSGTKFLMVPVSIYNSIEGTDQSLGYDTAINYMIESILKIRDTIDSLKYPNPRLVGVQLEGAAPEHMLDELALAVKGHPLHHDAPSQDIDHLKTALRQEFSSGLTHSFLIFDGRMEAESIPDSLLADIPMNWKTHPIDEALCMGPEPTAQDRIIAMKLARDIISWIDGNGPTGKLTINNRQTAFQII</sequence>
<evidence type="ECO:0000313" key="9">
    <source>
        <dbReference type="Proteomes" id="UP000198694"/>
    </source>
</evidence>
<dbReference type="InterPro" id="IPR022953">
    <property type="entry name" value="ATP_PFK"/>
</dbReference>
<proteinExistence type="inferred from homology"/>
<keyword evidence="5" id="KW-0460">Magnesium</keyword>
<organism evidence="8 9">
    <name type="scientific">Sediminibacillus albus</name>
    <dbReference type="NCBI Taxonomy" id="407036"/>
    <lineage>
        <taxon>Bacteria</taxon>
        <taxon>Bacillati</taxon>
        <taxon>Bacillota</taxon>
        <taxon>Bacilli</taxon>
        <taxon>Bacillales</taxon>
        <taxon>Bacillaceae</taxon>
        <taxon>Sediminibacillus</taxon>
    </lineage>
</organism>
<evidence type="ECO:0000256" key="3">
    <source>
        <dbReference type="ARBA" id="ARBA00022723"/>
    </source>
</evidence>
<feature type="domain" description="Phosphofructokinase" evidence="7">
    <location>
        <begin position="81"/>
        <end position="269"/>
    </location>
</feature>
<dbReference type="Gene3D" id="3.40.50.460">
    <property type="entry name" value="Phosphofructokinase domain"/>
    <property type="match status" value="1"/>
</dbReference>
<evidence type="ECO:0000256" key="4">
    <source>
        <dbReference type="ARBA" id="ARBA00022777"/>
    </source>
</evidence>
<keyword evidence="2" id="KW-0808">Transferase</keyword>
<evidence type="ECO:0000259" key="7">
    <source>
        <dbReference type="Pfam" id="PF00365"/>
    </source>
</evidence>
<dbReference type="STRING" id="407036.SAMN05216243_1496"/>
<dbReference type="PRINTS" id="PR00476">
    <property type="entry name" value="PHFRCTKINASE"/>
</dbReference>
<dbReference type="InterPro" id="IPR035966">
    <property type="entry name" value="PKF_sf"/>
</dbReference>
<evidence type="ECO:0000256" key="5">
    <source>
        <dbReference type="ARBA" id="ARBA00022842"/>
    </source>
</evidence>
<evidence type="ECO:0000256" key="6">
    <source>
        <dbReference type="ARBA" id="ARBA00038478"/>
    </source>
</evidence>
<dbReference type="OrthoDB" id="2831403at2"/>
<dbReference type="EMBL" id="FNFL01000002">
    <property type="protein sequence ID" value="SDJ99659.1"/>
    <property type="molecule type" value="Genomic_DNA"/>
</dbReference>
<dbReference type="UniPathway" id="UPA00109">
    <property type="reaction ID" value="UER00182"/>
</dbReference>
<comment type="similarity">
    <text evidence="6">Belongs to the phosphofructokinase type A (PFKA) family.</text>
</comment>
<dbReference type="Pfam" id="PF00365">
    <property type="entry name" value="PFK"/>
    <property type="match status" value="1"/>
</dbReference>
<evidence type="ECO:0000256" key="2">
    <source>
        <dbReference type="ARBA" id="ARBA00022679"/>
    </source>
</evidence>
<dbReference type="InterPro" id="IPR000023">
    <property type="entry name" value="Phosphofructokinase_dom"/>
</dbReference>
<keyword evidence="4 8" id="KW-0418">Kinase</keyword>
<evidence type="ECO:0000313" key="8">
    <source>
        <dbReference type="EMBL" id="SDJ99659.1"/>
    </source>
</evidence>
<dbReference type="SUPFAM" id="SSF53784">
    <property type="entry name" value="Phosphofructokinase"/>
    <property type="match status" value="1"/>
</dbReference>
<dbReference type="GO" id="GO:0006002">
    <property type="term" value="P:fructose 6-phosphate metabolic process"/>
    <property type="evidence" value="ECO:0007669"/>
    <property type="project" value="InterPro"/>
</dbReference>
<reference evidence="8 9" key="1">
    <citation type="submission" date="2016-10" db="EMBL/GenBank/DDBJ databases">
        <authorList>
            <person name="de Groot N.N."/>
        </authorList>
    </citation>
    <scope>NUCLEOTIDE SEQUENCE [LARGE SCALE GENOMIC DNA]</scope>
    <source>
        <strain evidence="8 9">CGMCC 1.6502</strain>
    </source>
</reference>
<dbReference type="RefSeq" id="WP_093212642.1">
    <property type="nucleotide sequence ID" value="NZ_FNFL01000002.1"/>
</dbReference>
<dbReference type="AlphaFoldDB" id="A0A1G8Y9U2"/>